<dbReference type="Gene3D" id="2.60.200.20">
    <property type="match status" value="1"/>
</dbReference>
<dbReference type="GO" id="GO:0008270">
    <property type="term" value="F:zinc ion binding"/>
    <property type="evidence" value="ECO:0007669"/>
    <property type="project" value="UniProtKB-KW"/>
</dbReference>
<feature type="non-terminal residue" evidence="16">
    <location>
        <position position="245"/>
    </location>
</feature>
<reference evidence="17" key="1">
    <citation type="journal article" date="2016" name="Proc. Natl. Acad. Sci. U.S.A.">
        <title>Comparative genomics of biotechnologically important yeasts.</title>
        <authorList>
            <person name="Riley R."/>
            <person name="Haridas S."/>
            <person name="Wolfe K.H."/>
            <person name="Lopes M.R."/>
            <person name="Hittinger C.T."/>
            <person name="Goeker M."/>
            <person name="Salamov A.A."/>
            <person name="Wisecaver J.H."/>
            <person name="Long T.M."/>
            <person name="Calvey C.H."/>
            <person name="Aerts A.L."/>
            <person name="Barry K.W."/>
            <person name="Choi C."/>
            <person name="Clum A."/>
            <person name="Coughlan A.Y."/>
            <person name="Deshpande S."/>
            <person name="Douglass A.P."/>
            <person name="Hanson S.J."/>
            <person name="Klenk H.-P."/>
            <person name="LaButti K.M."/>
            <person name="Lapidus A."/>
            <person name="Lindquist E.A."/>
            <person name="Lipzen A.M."/>
            <person name="Meier-Kolthoff J.P."/>
            <person name="Ohm R.A."/>
            <person name="Otillar R.P."/>
            <person name="Pangilinan J.L."/>
            <person name="Peng Y."/>
            <person name="Rokas A."/>
            <person name="Rosa C.A."/>
            <person name="Scheuner C."/>
            <person name="Sibirny A.A."/>
            <person name="Slot J.C."/>
            <person name="Stielow J.B."/>
            <person name="Sun H."/>
            <person name="Kurtzman C.P."/>
            <person name="Blackwell M."/>
            <person name="Grigoriev I.V."/>
            <person name="Jeffries T.W."/>
        </authorList>
    </citation>
    <scope>NUCLEOTIDE SEQUENCE [LARGE SCALE GENOMIC DNA]</scope>
    <source>
        <strain evidence="17">NRRL Y-1626</strain>
    </source>
</reference>
<dbReference type="GO" id="GO:0000921">
    <property type="term" value="P:septin ring assembly"/>
    <property type="evidence" value="ECO:0007669"/>
    <property type="project" value="UniProtKB-ARBA"/>
</dbReference>
<comment type="caution">
    <text evidence="16">The sequence shown here is derived from an EMBL/GenBank/DDBJ whole genome shotgun (WGS) entry which is preliminary data.</text>
</comment>
<dbReference type="SMART" id="SM00240">
    <property type="entry name" value="FHA"/>
    <property type="match status" value="1"/>
</dbReference>
<accession>A0A1B7TE40</accession>
<feature type="non-terminal residue" evidence="16">
    <location>
        <position position="1"/>
    </location>
</feature>
<dbReference type="FunFam" id="2.60.200.20:FF:000030">
    <property type="entry name" value="FHA domain-containing protein"/>
    <property type="match status" value="1"/>
</dbReference>
<keyword evidence="10" id="KW-0131">Cell cycle</keyword>
<comment type="catalytic activity">
    <reaction evidence="1">
        <text>S-ubiquitinyl-[E2 ubiquitin-conjugating enzyme]-L-cysteine + [acceptor protein]-L-lysine = [E2 ubiquitin-conjugating enzyme]-L-cysteine + N(6)-ubiquitinyl-[acceptor protein]-L-lysine.</text>
        <dbReference type="EC" id="2.3.2.27"/>
    </reaction>
</comment>
<keyword evidence="4" id="KW-0963">Cytoplasm</keyword>
<evidence type="ECO:0000313" key="16">
    <source>
        <dbReference type="EMBL" id="OBA26993.1"/>
    </source>
</evidence>
<protein>
    <recommendedName>
        <fullName evidence="3">RING-type E3 ubiquitin transferase</fullName>
        <ecNumber evidence="3">2.3.2.27</ecNumber>
    </recommendedName>
    <alternativeName>
        <fullName evidence="12">Checkpoint forkhead associated with RING domains-containing protein 1</fullName>
    </alternativeName>
</protein>
<evidence type="ECO:0000256" key="4">
    <source>
        <dbReference type="ARBA" id="ARBA00022490"/>
    </source>
</evidence>
<dbReference type="InterPro" id="IPR013083">
    <property type="entry name" value="Znf_RING/FYVE/PHD"/>
</dbReference>
<dbReference type="GO" id="GO:0051865">
    <property type="term" value="P:protein autoubiquitination"/>
    <property type="evidence" value="ECO:0007669"/>
    <property type="project" value="UniProtKB-ARBA"/>
</dbReference>
<dbReference type="Proteomes" id="UP000092321">
    <property type="component" value="Unassembled WGS sequence"/>
</dbReference>
<keyword evidence="9" id="KW-0862">Zinc</keyword>
<comment type="similarity">
    <text evidence="11">Belongs to the DMA1 family.</text>
</comment>
<evidence type="ECO:0000256" key="7">
    <source>
        <dbReference type="ARBA" id="ARBA00022771"/>
    </source>
</evidence>
<dbReference type="EMBL" id="LXPE01000012">
    <property type="protein sequence ID" value="OBA26993.1"/>
    <property type="molecule type" value="Genomic_DNA"/>
</dbReference>
<dbReference type="PROSITE" id="PS50006">
    <property type="entry name" value="FHA_DOMAIN"/>
    <property type="match status" value="1"/>
</dbReference>
<dbReference type="SUPFAM" id="SSF57850">
    <property type="entry name" value="RING/U-box"/>
    <property type="match status" value="1"/>
</dbReference>
<dbReference type="InterPro" id="IPR008984">
    <property type="entry name" value="SMAD_FHA_dom_sf"/>
</dbReference>
<keyword evidence="17" id="KW-1185">Reference proteome</keyword>
<dbReference type="OrthoDB" id="687730at2759"/>
<dbReference type="SMART" id="SM00184">
    <property type="entry name" value="RING"/>
    <property type="match status" value="1"/>
</dbReference>
<dbReference type="EC" id="2.3.2.27" evidence="3"/>
<dbReference type="GO" id="GO:0061630">
    <property type="term" value="F:ubiquitin protein ligase activity"/>
    <property type="evidence" value="ECO:0007669"/>
    <property type="project" value="UniProtKB-EC"/>
</dbReference>
<evidence type="ECO:0000256" key="13">
    <source>
        <dbReference type="PROSITE-ProRule" id="PRU00175"/>
    </source>
</evidence>
<dbReference type="GO" id="GO:0090337">
    <property type="term" value="P:regulation of formin-nucleated actin cable assembly"/>
    <property type="evidence" value="ECO:0007669"/>
    <property type="project" value="UniProtKB-ARBA"/>
</dbReference>
<evidence type="ECO:0000256" key="11">
    <source>
        <dbReference type="ARBA" id="ARBA00061209"/>
    </source>
</evidence>
<dbReference type="GO" id="GO:0000132">
    <property type="term" value="P:establishment of mitotic spindle orientation"/>
    <property type="evidence" value="ECO:0007669"/>
    <property type="project" value="UniProtKB-ARBA"/>
</dbReference>
<evidence type="ECO:0000256" key="10">
    <source>
        <dbReference type="ARBA" id="ARBA00023306"/>
    </source>
</evidence>
<name>A0A1B7TE40_9ASCO</name>
<dbReference type="PANTHER" id="PTHR15067">
    <property type="entry name" value="E3 UBIQUITIN-PROTEIN LIGASE RNF8"/>
    <property type="match status" value="1"/>
</dbReference>
<evidence type="ECO:0000313" key="17">
    <source>
        <dbReference type="Proteomes" id="UP000092321"/>
    </source>
</evidence>
<dbReference type="GO" id="GO:0031578">
    <property type="term" value="P:mitotic spindle orientation checkpoint signaling"/>
    <property type="evidence" value="ECO:0007669"/>
    <property type="project" value="UniProtKB-ARBA"/>
</dbReference>
<evidence type="ECO:0000259" key="15">
    <source>
        <dbReference type="PROSITE" id="PS50089"/>
    </source>
</evidence>
<dbReference type="GO" id="GO:0032153">
    <property type="term" value="C:cell division site"/>
    <property type="evidence" value="ECO:0007669"/>
    <property type="project" value="TreeGrafter"/>
</dbReference>
<dbReference type="GO" id="GO:0000151">
    <property type="term" value="C:ubiquitin ligase complex"/>
    <property type="evidence" value="ECO:0007669"/>
    <property type="project" value="TreeGrafter"/>
</dbReference>
<evidence type="ECO:0000256" key="8">
    <source>
        <dbReference type="ARBA" id="ARBA00022786"/>
    </source>
</evidence>
<feature type="domain" description="RING-type" evidence="15">
    <location>
        <begin position="177"/>
        <end position="221"/>
    </location>
</feature>
<dbReference type="Pfam" id="PF00498">
    <property type="entry name" value="FHA"/>
    <property type="match status" value="1"/>
</dbReference>
<dbReference type="Pfam" id="PF17123">
    <property type="entry name" value="zf-RING_11"/>
    <property type="match status" value="1"/>
</dbReference>
<proteinExistence type="inferred from homology"/>
<dbReference type="PROSITE" id="PS50089">
    <property type="entry name" value="ZF_RING_2"/>
    <property type="match status" value="1"/>
</dbReference>
<dbReference type="GO" id="GO:0097271">
    <property type="term" value="P:protein localization to bud neck"/>
    <property type="evidence" value="ECO:0007669"/>
    <property type="project" value="UniProtKB-ARBA"/>
</dbReference>
<dbReference type="FunFam" id="3.30.40.10:FF:000426">
    <property type="entry name" value="DMA1p Ubiquitin-protein ligase (E3)"/>
    <property type="match status" value="1"/>
</dbReference>
<evidence type="ECO:0000256" key="9">
    <source>
        <dbReference type="ARBA" id="ARBA00022833"/>
    </source>
</evidence>
<dbReference type="Gene3D" id="3.30.40.10">
    <property type="entry name" value="Zinc/RING finger domain, C3HC4 (zinc finger)"/>
    <property type="match status" value="1"/>
</dbReference>
<evidence type="ECO:0000256" key="1">
    <source>
        <dbReference type="ARBA" id="ARBA00000900"/>
    </source>
</evidence>
<evidence type="ECO:0000256" key="12">
    <source>
        <dbReference type="ARBA" id="ARBA00080465"/>
    </source>
</evidence>
<dbReference type="PANTHER" id="PTHR15067:SF7">
    <property type="entry name" value="E3 UBIQUITIN-PROTEIN LIGASE DMA1-RELATED"/>
    <property type="match status" value="1"/>
</dbReference>
<evidence type="ECO:0000256" key="2">
    <source>
        <dbReference type="ARBA" id="ARBA00004496"/>
    </source>
</evidence>
<evidence type="ECO:0000256" key="6">
    <source>
        <dbReference type="ARBA" id="ARBA00022723"/>
    </source>
</evidence>
<evidence type="ECO:0000256" key="5">
    <source>
        <dbReference type="ARBA" id="ARBA00022679"/>
    </source>
</evidence>
<dbReference type="GO" id="GO:0006511">
    <property type="term" value="P:ubiquitin-dependent protein catabolic process"/>
    <property type="evidence" value="ECO:0007669"/>
    <property type="project" value="TreeGrafter"/>
</dbReference>
<dbReference type="GO" id="GO:0005829">
    <property type="term" value="C:cytosol"/>
    <property type="evidence" value="ECO:0007669"/>
    <property type="project" value="TreeGrafter"/>
</dbReference>
<keyword evidence="8" id="KW-0833">Ubl conjugation pathway</keyword>
<dbReference type="AlphaFoldDB" id="A0A1B7TE40"/>
<organism evidence="16 17">
    <name type="scientific">Hanseniaspora valbyensis NRRL Y-1626</name>
    <dbReference type="NCBI Taxonomy" id="766949"/>
    <lineage>
        <taxon>Eukaryota</taxon>
        <taxon>Fungi</taxon>
        <taxon>Dikarya</taxon>
        <taxon>Ascomycota</taxon>
        <taxon>Saccharomycotina</taxon>
        <taxon>Saccharomycetes</taxon>
        <taxon>Saccharomycodales</taxon>
        <taxon>Saccharomycodaceae</taxon>
        <taxon>Hanseniaspora</taxon>
    </lineage>
</organism>
<keyword evidence="5" id="KW-0808">Transferase</keyword>
<keyword evidence="6" id="KW-0479">Metal-binding</keyword>
<dbReference type="InterPro" id="IPR000253">
    <property type="entry name" value="FHA_dom"/>
</dbReference>
<sequence>TINEKRDKRGFFSLRLTAINDPNSRRGVYFDPMIRSVGPCSEILVGRFTERLNTTVVNLDESVRPCLFKSKVVSRTHACFRVDCYGNWYLKDLKSSSGTFLNHIRIAPASMESSDFLLKDGDTIQLGMDFRGGTEELYRCIKFRVELNKSWKMKASKYNKQLMDKMKSGLLDDQDDCSICLTKVKPCQPLFISPCAHIWHYSCIRRMIVSTYPTFDCPNCRKRTDLEAALDSDSEEEDDDEEEEE</sequence>
<dbReference type="InterPro" id="IPR001841">
    <property type="entry name" value="Znf_RING"/>
</dbReference>
<evidence type="ECO:0000259" key="14">
    <source>
        <dbReference type="PROSITE" id="PS50006"/>
    </source>
</evidence>
<dbReference type="SUPFAM" id="SSF49879">
    <property type="entry name" value="SMAD/FHA domain"/>
    <property type="match status" value="1"/>
</dbReference>
<evidence type="ECO:0000256" key="3">
    <source>
        <dbReference type="ARBA" id="ARBA00012483"/>
    </source>
</evidence>
<comment type="subcellular location">
    <subcellularLocation>
        <location evidence="2">Cytoplasm</location>
    </subcellularLocation>
</comment>
<keyword evidence="7 13" id="KW-0863">Zinc-finger</keyword>
<dbReference type="GO" id="GO:0032186">
    <property type="term" value="P:cellular bud neck septin ring organization"/>
    <property type="evidence" value="ECO:0007669"/>
    <property type="project" value="UniProtKB-ARBA"/>
</dbReference>
<gene>
    <name evidence="16" type="ORF">HANVADRAFT_15259</name>
</gene>
<feature type="domain" description="FHA" evidence="14">
    <location>
        <begin position="43"/>
        <end position="106"/>
    </location>
</feature>